<evidence type="ECO:0008006" key="10">
    <source>
        <dbReference type="Google" id="ProtNLM"/>
    </source>
</evidence>
<keyword evidence="6 7" id="KW-0472">Membrane</keyword>
<keyword evidence="5 7" id="KW-1133">Transmembrane helix</keyword>
<evidence type="ECO:0000256" key="5">
    <source>
        <dbReference type="ARBA" id="ARBA00022989"/>
    </source>
</evidence>
<dbReference type="InterPro" id="IPR003317">
    <property type="entry name" value="Cyt-d_oxidase_su2"/>
</dbReference>
<keyword evidence="3" id="KW-1003">Cell membrane</keyword>
<evidence type="ECO:0000256" key="2">
    <source>
        <dbReference type="ARBA" id="ARBA00007543"/>
    </source>
</evidence>
<evidence type="ECO:0000256" key="6">
    <source>
        <dbReference type="ARBA" id="ARBA00023136"/>
    </source>
</evidence>
<dbReference type="PANTHER" id="PTHR43141:SF4">
    <property type="entry name" value="CYTOCHROME BD2 SUBUNIT II"/>
    <property type="match status" value="1"/>
</dbReference>
<dbReference type="PANTHER" id="PTHR43141">
    <property type="entry name" value="CYTOCHROME BD2 SUBUNIT II"/>
    <property type="match status" value="1"/>
</dbReference>
<reference evidence="8 9" key="1">
    <citation type="submission" date="2021-01" db="EMBL/GenBank/DDBJ databases">
        <title>Complete genome sequence of Erwinia rhapontici MAFF 311153.</title>
        <authorList>
            <person name="Morohoshi T."/>
            <person name="Someya N."/>
        </authorList>
    </citation>
    <scope>NUCLEOTIDE SEQUENCE [LARGE SCALE GENOMIC DNA]</scope>
    <source>
        <strain evidence="8 9">MAFF 311153</strain>
    </source>
</reference>
<evidence type="ECO:0000256" key="7">
    <source>
        <dbReference type="SAM" id="Phobius"/>
    </source>
</evidence>
<proteinExistence type="inferred from homology"/>
<keyword evidence="9" id="KW-1185">Reference proteome</keyword>
<name>A0ABN6DIY9_ERWRD</name>
<dbReference type="Proteomes" id="UP000677515">
    <property type="component" value="Chromosome"/>
</dbReference>
<dbReference type="Pfam" id="PF02322">
    <property type="entry name" value="Cyt_bd_oxida_II"/>
    <property type="match status" value="1"/>
</dbReference>
<comment type="subcellular location">
    <subcellularLocation>
        <location evidence="1">Cell membrane</location>
        <topology evidence="1">Multi-pass membrane protein</topology>
    </subcellularLocation>
</comment>
<evidence type="ECO:0000256" key="4">
    <source>
        <dbReference type="ARBA" id="ARBA00022692"/>
    </source>
</evidence>
<evidence type="ECO:0000256" key="3">
    <source>
        <dbReference type="ARBA" id="ARBA00022475"/>
    </source>
</evidence>
<gene>
    <name evidence="8" type="ORF">ERHA53_11860</name>
</gene>
<keyword evidence="4 7" id="KW-0812">Transmembrane</keyword>
<feature type="transmembrane region" description="Helical" evidence="7">
    <location>
        <begin position="6"/>
        <end position="36"/>
    </location>
</feature>
<accession>A0ABN6DIY9</accession>
<protein>
    <recommendedName>
        <fullName evidence="10">Bd-type cytochrome oxidase subunit II</fullName>
    </recommendedName>
</protein>
<sequence>MGIDLSIIWFTIIIFATLMYIIMDGFDLGIGILFPFNKDPIERDMMVNTVAPVWDGNETWLILGGLHCSVLSRWPTR</sequence>
<comment type="similarity">
    <text evidence="2">Belongs to the cytochrome ubiquinol oxidase subunit 2 family.</text>
</comment>
<organism evidence="8 9">
    <name type="scientific">Erwinia rhapontici</name>
    <name type="common">Pectobacterium rhapontici</name>
    <dbReference type="NCBI Taxonomy" id="55212"/>
    <lineage>
        <taxon>Bacteria</taxon>
        <taxon>Pseudomonadati</taxon>
        <taxon>Pseudomonadota</taxon>
        <taxon>Gammaproteobacteria</taxon>
        <taxon>Enterobacterales</taxon>
        <taxon>Erwiniaceae</taxon>
        <taxon>Erwinia</taxon>
    </lineage>
</organism>
<evidence type="ECO:0000313" key="9">
    <source>
        <dbReference type="Proteomes" id="UP000677515"/>
    </source>
</evidence>
<evidence type="ECO:0000313" key="8">
    <source>
        <dbReference type="EMBL" id="BCQ33843.1"/>
    </source>
</evidence>
<dbReference type="EMBL" id="AP024329">
    <property type="protein sequence ID" value="BCQ33843.1"/>
    <property type="molecule type" value="Genomic_DNA"/>
</dbReference>
<evidence type="ECO:0000256" key="1">
    <source>
        <dbReference type="ARBA" id="ARBA00004651"/>
    </source>
</evidence>